<evidence type="ECO:0000256" key="1">
    <source>
        <dbReference type="ARBA" id="ARBA00002987"/>
    </source>
</evidence>
<protein>
    <submittedName>
        <fullName evidence="5">Uncharacterized protein</fullName>
    </submittedName>
</protein>
<name>A0A1S8WYV6_OPIVI</name>
<dbReference type="EMBL" id="KV893309">
    <property type="protein sequence ID" value="OON19423.1"/>
    <property type="molecule type" value="Genomic_DNA"/>
</dbReference>
<evidence type="ECO:0000313" key="5">
    <source>
        <dbReference type="EMBL" id="OON19423.1"/>
    </source>
</evidence>
<comment type="similarity">
    <text evidence="2">Belongs to the tropomyosin family.</text>
</comment>
<dbReference type="SUPFAM" id="SSF57997">
    <property type="entry name" value="Tropomyosin"/>
    <property type="match status" value="1"/>
</dbReference>
<sequence>MGNEVDRFRMKHDPFNPSMHKIVELEEELRVVGNNMKALEISEQESAQREESYEETIRDLTERLKAVSLYIILSQVLMATKSAKNVS</sequence>
<comment type="function">
    <text evidence="1">Tropomyosin, in association with the troponin complex, plays a central role in the calcium dependent regulation of muscle contraction.</text>
</comment>
<gene>
    <name evidence="5" type="ORF">X801_04710</name>
</gene>
<dbReference type="InterPro" id="IPR000533">
    <property type="entry name" value="Tropomyosin"/>
</dbReference>
<evidence type="ECO:0000256" key="4">
    <source>
        <dbReference type="ARBA" id="ARBA00023054"/>
    </source>
</evidence>
<evidence type="ECO:0000256" key="2">
    <source>
        <dbReference type="ARBA" id="ARBA00009036"/>
    </source>
</evidence>
<keyword evidence="3" id="KW-0677">Repeat</keyword>
<dbReference type="PANTHER" id="PTHR19269">
    <property type="entry name" value="TROPOMYOSIN"/>
    <property type="match status" value="1"/>
</dbReference>
<proteinExistence type="inferred from homology"/>
<keyword evidence="6" id="KW-1185">Reference proteome</keyword>
<reference evidence="5 6" key="1">
    <citation type="submission" date="2015-03" db="EMBL/GenBank/DDBJ databases">
        <title>Draft genome of the nematode, Opisthorchis viverrini.</title>
        <authorList>
            <person name="Mitreva M."/>
        </authorList>
    </citation>
    <scope>NUCLEOTIDE SEQUENCE [LARGE SCALE GENOMIC DNA]</scope>
    <source>
        <strain evidence="5">Khon Kaen</strain>
    </source>
</reference>
<dbReference type="Proteomes" id="UP000243686">
    <property type="component" value="Unassembled WGS sequence"/>
</dbReference>
<accession>A0A1S8WYV6</accession>
<dbReference type="Pfam" id="PF00261">
    <property type="entry name" value="Tropomyosin"/>
    <property type="match status" value="1"/>
</dbReference>
<organism evidence="5 6">
    <name type="scientific">Opisthorchis viverrini</name>
    <name type="common">Southeast Asian liver fluke</name>
    <dbReference type="NCBI Taxonomy" id="6198"/>
    <lineage>
        <taxon>Eukaryota</taxon>
        <taxon>Metazoa</taxon>
        <taxon>Spiralia</taxon>
        <taxon>Lophotrochozoa</taxon>
        <taxon>Platyhelminthes</taxon>
        <taxon>Trematoda</taxon>
        <taxon>Digenea</taxon>
        <taxon>Opisthorchiida</taxon>
        <taxon>Opisthorchiata</taxon>
        <taxon>Opisthorchiidae</taxon>
        <taxon>Opisthorchis</taxon>
    </lineage>
</organism>
<evidence type="ECO:0000313" key="6">
    <source>
        <dbReference type="Proteomes" id="UP000243686"/>
    </source>
</evidence>
<dbReference type="AlphaFoldDB" id="A0A1S8WYV6"/>
<keyword evidence="4" id="KW-0175">Coiled coil</keyword>
<dbReference type="Gene3D" id="1.20.5.170">
    <property type="match status" value="1"/>
</dbReference>
<evidence type="ECO:0000256" key="3">
    <source>
        <dbReference type="ARBA" id="ARBA00022737"/>
    </source>
</evidence>